<evidence type="ECO:0000313" key="3">
    <source>
        <dbReference type="Proteomes" id="UP001164746"/>
    </source>
</evidence>
<name>A0ABY7G3B6_MYAAR</name>
<keyword evidence="1" id="KW-0732">Signal</keyword>
<gene>
    <name evidence="2" type="ORF">MAR_013342</name>
</gene>
<dbReference type="EMBL" id="CP111026">
    <property type="protein sequence ID" value="WAR27638.1"/>
    <property type="molecule type" value="Genomic_DNA"/>
</dbReference>
<feature type="signal peptide" evidence="1">
    <location>
        <begin position="1"/>
        <end position="22"/>
    </location>
</feature>
<evidence type="ECO:0000313" key="2">
    <source>
        <dbReference type="EMBL" id="WAR27638.1"/>
    </source>
</evidence>
<sequence>MILIFFFEILVIGLGCIHEVTSSHFRGGSIFWKPGNGFENCDLTIDASLDKHGVYALAITIEDKPTSTITIGSTPYFVLLTPDLPTRSCSDKPVFLDPTPSENDVHVYRPGDNVSLSFYATSRAATIISFTLLDPPTNVRQSALRNDDTFRPDVYAMDLTWTPVAADRGSKTICVEATDNFLYQSMRQFTISDNVNIEGDYKTT</sequence>
<evidence type="ECO:0000256" key="1">
    <source>
        <dbReference type="SAM" id="SignalP"/>
    </source>
</evidence>
<feature type="chain" id="PRO_5047194720" evidence="1">
    <location>
        <begin position="23"/>
        <end position="204"/>
    </location>
</feature>
<keyword evidence="3" id="KW-1185">Reference proteome</keyword>
<dbReference type="Proteomes" id="UP001164746">
    <property type="component" value="Chromosome 15"/>
</dbReference>
<accession>A0ABY7G3B6</accession>
<reference evidence="2" key="1">
    <citation type="submission" date="2022-11" db="EMBL/GenBank/DDBJ databases">
        <title>Centuries of genome instability and evolution in soft-shell clam transmissible cancer (bioRxiv).</title>
        <authorList>
            <person name="Hart S.F.M."/>
            <person name="Yonemitsu M.A."/>
            <person name="Giersch R.M."/>
            <person name="Beal B.F."/>
            <person name="Arriagada G."/>
            <person name="Davis B.W."/>
            <person name="Ostrander E.A."/>
            <person name="Goff S.P."/>
            <person name="Metzger M.J."/>
        </authorList>
    </citation>
    <scope>NUCLEOTIDE SEQUENCE</scope>
    <source>
        <strain evidence="2">MELC-2E11</strain>
        <tissue evidence="2">Siphon/mantle</tissue>
    </source>
</reference>
<protein>
    <submittedName>
        <fullName evidence="2">Uncharacterized protein</fullName>
    </submittedName>
</protein>
<proteinExistence type="predicted"/>
<organism evidence="2 3">
    <name type="scientific">Mya arenaria</name>
    <name type="common">Soft-shell clam</name>
    <dbReference type="NCBI Taxonomy" id="6604"/>
    <lineage>
        <taxon>Eukaryota</taxon>
        <taxon>Metazoa</taxon>
        <taxon>Spiralia</taxon>
        <taxon>Lophotrochozoa</taxon>
        <taxon>Mollusca</taxon>
        <taxon>Bivalvia</taxon>
        <taxon>Autobranchia</taxon>
        <taxon>Heteroconchia</taxon>
        <taxon>Euheterodonta</taxon>
        <taxon>Imparidentia</taxon>
        <taxon>Neoheterodontei</taxon>
        <taxon>Myida</taxon>
        <taxon>Myoidea</taxon>
        <taxon>Myidae</taxon>
        <taxon>Mya</taxon>
    </lineage>
</organism>